<dbReference type="NCBIfam" id="TIGR02140">
    <property type="entry name" value="permease_CysW"/>
    <property type="match status" value="1"/>
</dbReference>
<comment type="function">
    <text evidence="8">Part of the ABC transporter complex CysAWTP (TC 3.A.1.6.1) involved in sulfate/thiosulfate import. Probably responsible for the translocation of the substrate across the membrane.</text>
</comment>
<dbReference type="RefSeq" id="WP_145303741.1">
    <property type="nucleotide sequence ID" value="NZ_CP036299.1"/>
</dbReference>
<gene>
    <name evidence="11" type="primary">cysW</name>
    <name evidence="11" type="ORF">Spb1_39120</name>
</gene>
<dbReference type="OrthoDB" id="266229at2"/>
<keyword evidence="6" id="KW-0764">Sulfate transport</keyword>
<dbReference type="Gene3D" id="1.10.3720.10">
    <property type="entry name" value="MetI-like"/>
    <property type="match status" value="1"/>
</dbReference>
<dbReference type="SUPFAM" id="SSF161098">
    <property type="entry name" value="MetI-like"/>
    <property type="match status" value="1"/>
</dbReference>
<dbReference type="Proteomes" id="UP000315349">
    <property type="component" value="Chromosome"/>
</dbReference>
<organism evidence="11 12">
    <name type="scientific">Planctopirus ephydatiae</name>
    <dbReference type="NCBI Taxonomy" id="2528019"/>
    <lineage>
        <taxon>Bacteria</taxon>
        <taxon>Pseudomonadati</taxon>
        <taxon>Planctomycetota</taxon>
        <taxon>Planctomycetia</taxon>
        <taxon>Planctomycetales</taxon>
        <taxon>Planctomycetaceae</taxon>
        <taxon>Planctopirus</taxon>
    </lineage>
</organism>
<keyword evidence="3" id="KW-0813">Transport</keyword>
<feature type="transmembrane region" description="Helical" evidence="9">
    <location>
        <begin position="102"/>
        <end position="127"/>
    </location>
</feature>
<dbReference type="AlphaFoldDB" id="A0A518GTQ4"/>
<dbReference type="InterPro" id="IPR005667">
    <property type="entry name" value="Sulph_transpt2"/>
</dbReference>
<feature type="transmembrane region" description="Helical" evidence="9">
    <location>
        <begin position="139"/>
        <end position="163"/>
    </location>
</feature>
<feature type="transmembrane region" description="Helical" evidence="9">
    <location>
        <begin position="20"/>
        <end position="46"/>
    </location>
</feature>
<feature type="transmembrane region" description="Helical" evidence="9">
    <location>
        <begin position="251"/>
        <end position="273"/>
    </location>
</feature>
<dbReference type="PANTHER" id="PTHR30406">
    <property type="entry name" value="SULFATE TRANSPORT SYSTEM PERMEASE PROTEIN"/>
    <property type="match status" value="1"/>
</dbReference>
<evidence type="ECO:0000313" key="11">
    <source>
        <dbReference type="EMBL" id="QDV31965.1"/>
    </source>
</evidence>
<name>A0A518GTQ4_9PLAN</name>
<evidence type="ECO:0000256" key="5">
    <source>
        <dbReference type="ARBA" id="ARBA00022989"/>
    </source>
</evidence>
<keyword evidence="5 9" id="KW-1133">Transmembrane helix</keyword>
<protein>
    <submittedName>
        <fullName evidence="11">Sulfate transport system permease protein CysW</fullName>
    </submittedName>
</protein>
<dbReference type="GO" id="GO:0015419">
    <property type="term" value="F:ABC-type sulfate transporter activity"/>
    <property type="evidence" value="ECO:0007669"/>
    <property type="project" value="InterPro"/>
</dbReference>
<feature type="transmembrane region" description="Helical" evidence="9">
    <location>
        <begin position="203"/>
        <end position="231"/>
    </location>
</feature>
<dbReference type="EMBL" id="CP036299">
    <property type="protein sequence ID" value="QDV31965.1"/>
    <property type="molecule type" value="Genomic_DNA"/>
</dbReference>
<keyword evidence="12" id="KW-1185">Reference proteome</keyword>
<keyword evidence="4 9" id="KW-0812">Transmembrane</keyword>
<comment type="subunit">
    <text evidence="2">The complex is composed of two ATP-binding proteins (CysA), two transmembrane proteins (CysT and CysW) and a solute-binding protein (CysP).</text>
</comment>
<evidence type="ECO:0000256" key="1">
    <source>
        <dbReference type="ARBA" id="ARBA00004651"/>
    </source>
</evidence>
<feature type="domain" description="ABC transmembrane type-1" evidence="10">
    <location>
        <begin position="67"/>
        <end position="270"/>
    </location>
</feature>
<dbReference type="PANTHER" id="PTHR30406:SF1">
    <property type="entry name" value="SULFATE TRANSPORT SYSTEM PERMEASE PROTEIN CYSW"/>
    <property type="match status" value="1"/>
</dbReference>
<sequence>MTEPARRGFSRSREPAWLKWLLIGIVYLIVVVLIIVPLLQVFSIALSAGWEAFVQKALVDPDSLHAMWMTFVVSSISVTINIFFGVALAWAVARFQFPGRTLLISMVDLPFAISPVAVGLMFMLLFGRQGFFGSTLEEWGIEIVFSTPGLILATTFVTLPFIARELIPVMEAIGPDEELAAITLGASGWQMFWLVTIPNIRWALLYGVILCTARAMGEFGAVSVLSGKIAGSTETMPLRVDKLFHEHDEPGAFAVASILTLFALMTLIAKAALEHWVLASIKKPDADEL</sequence>
<evidence type="ECO:0000256" key="3">
    <source>
        <dbReference type="ARBA" id="ARBA00022448"/>
    </source>
</evidence>
<proteinExistence type="predicted"/>
<dbReference type="InterPro" id="IPR000515">
    <property type="entry name" value="MetI-like"/>
</dbReference>
<dbReference type="Pfam" id="PF00528">
    <property type="entry name" value="BPD_transp_1"/>
    <property type="match status" value="1"/>
</dbReference>
<evidence type="ECO:0000256" key="8">
    <source>
        <dbReference type="ARBA" id="ARBA00025323"/>
    </source>
</evidence>
<evidence type="ECO:0000256" key="4">
    <source>
        <dbReference type="ARBA" id="ARBA00022692"/>
    </source>
</evidence>
<accession>A0A518GTQ4</accession>
<evidence type="ECO:0000256" key="2">
    <source>
        <dbReference type="ARBA" id="ARBA00011779"/>
    </source>
</evidence>
<dbReference type="InterPro" id="IPR011866">
    <property type="entry name" value="CysW_permease"/>
</dbReference>
<evidence type="ECO:0000259" key="10">
    <source>
        <dbReference type="PROSITE" id="PS50928"/>
    </source>
</evidence>
<dbReference type="KEGG" id="peh:Spb1_39120"/>
<comment type="subcellular location">
    <subcellularLocation>
        <location evidence="1">Cell membrane</location>
        <topology evidence="1">Multi-pass membrane protein</topology>
    </subcellularLocation>
</comment>
<dbReference type="NCBIfam" id="TIGR00969">
    <property type="entry name" value="3a0106s02"/>
    <property type="match status" value="1"/>
</dbReference>
<dbReference type="InterPro" id="IPR035906">
    <property type="entry name" value="MetI-like_sf"/>
</dbReference>
<evidence type="ECO:0000313" key="12">
    <source>
        <dbReference type="Proteomes" id="UP000315349"/>
    </source>
</evidence>
<dbReference type="GO" id="GO:0005886">
    <property type="term" value="C:plasma membrane"/>
    <property type="evidence" value="ECO:0007669"/>
    <property type="project" value="UniProtKB-SubCell"/>
</dbReference>
<reference evidence="11 12" key="1">
    <citation type="submission" date="2019-02" db="EMBL/GenBank/DDBJ databases">
        <title>Deep-cultivation of Planctomycetes and their phenomic and genomic characterization uncovers novel biology.</title>
        <authorList>
            <person name="Wiegand S."/>
            <person name="Jogler M."/>
            <person name="Boedeker C."/>
            <person name="Pinto D."/>
            <person name="Vollmers J."/>
            <person name="Rivas-Marin E."/>
            <person name="Kohn T."/>
            <person name="Peeters S.H."/>
            <person name="Heuer A."/>
            <person name="Rast P."/>
            <person name="Oberbeckmann S."/>
            <person name="Bunk B."/>
            <person name="Jeske O."/>
            <person name="Meyerdierks A."/>
            <person name="Storesund J.E."/>
            <person name="Kallscheuer N."/>
            <person name="Luecker S."/>
            <person name="Lage O.M."/>
            <person name="Pohl T."/>
            <person name="Merkel B.J."/>
            <person name="Hornburger P."/>
            <person name="Mueller R.-W."/>
            <person name="Bruemmer F."/>
            <person name="Labrenz M."/>
            <person name="Spormann A.M."/>
            <person name="Op den Camp H."/>
            <person name="Overmann J."/>
            <person name="Amann R."/>
            <person name="Jetten M.S.M."/>
            <person name="Mascher T."/>
            <person name="Medema M.H."/>
            <person name="Devos D.P."/>
            <person name="Kaster A.-K."/>
            <person name="Ovreas L."/>
            <person name="Rohde M."/>
            <person name="Galperin M.Y."/>
            <person name="Jogler C."/>
        </authorList>
    </citation>
    <scope>NUCLEOTIDE SEQUENCE [LARGE SCALE GENOMIC DNA]</scope>
    <source>
        <strain evidence="11 12">Spb1</strain>
    </source>
</reference>
<dbReference type="PROSITE" id="PS50928">
    <property type="entry name" value="ABC_TM1"/>
    <property type="match status" value="1"/>
</dbReference>
<keyword evidence="7 9" id="KW-0472">Membrane</keyword>
<evidence type="ECO:0000256" key="6">
    <source>
        <dbReference type="ARBA" id="ARBA00023032"/>
    </source>
</evidence>
<dbReference type="CDD" id="cd06261">
    <property type="entry name" value="TM_PBP2"/>
    <property type="match status" value="1"/>
</dbReference>
<feature type="transmembrane region" description="Helical" evidence="9">
    <location>
        <begin position="66"/>
        <end position="90"/>
    </location>
</feature>
<evidence type="ECO:0000256" key="7">
    <source>
        <dbReference type="ARBA" id="ARBA00023136"/>
    </source>
</evidence>
<evidence type="ECO:0000256" key="9">
    <source>
        <dbReference type="SAM" id="Phobius"/>
    </source>
</evidence>